<dbReference type="PANTHER" id="PTHR10658:SF81">
    <property type="entry name" value="PROTEIN RETINAL DEGENERATION B"/>
    <property type="match status" value="1"/>
</dbReference>
<dbReference type="FunFam" id="3.30.530.20:FF:000028">
    <property type="entry name" value="Phosphatidylinositol transfer protein 5"/>
    <property type="match status" value="1"/>
</dbReference>
<dbReference type="GO" id="GO:0005737">
    <property type="term" value="C:cytoplasm"/>
    <property type="evidence" value="ECO:0007669"/>
    <property type="project" value="TreeGrafter"/>
</dbReference>
<dbReference type="GO" id="GO:0035091">
    <property type="term" value="F:phosphatidylinositol binding"/>
    <property type="evidence" value="ECO:0007669"/>
    <property type="project" value="TreeGrafter"/>
</dbReference>
<dbReference type="Pfam" id="PF24694">
    <property type="entry name" value="LNS2_PITM1-3"/>
    <property type="match status" value="1"/>
</dbReference>
<dbReference type="PANTHER" id="PTHR10658">
    <property type="entry name" value="PHOSPHATIDYLINOSITOL TRANSFER PROTEIN"/>
    <property type="match status" value="1"/>
</dbReference>
<protein>
    <submittedName>
        <fullName evidence="8">Membrane-associated phosphatidylinositol transfer protein 2</fullName>
    </submittedName>
</protein>
<organism evidence="8 9">
    <name type="scientific">Oopsacas minuta</name>
    <dbReference type="NCBI Taxonomy" id="111878"/>
    <lineage>
        <taxon>Eukaryota</taxon>
        <taxon>Metazoa</taxon>
        <taxon>Porifera</taxon>
        <taxon>Hexactinellida</taxon>
        <taxon>Hexasterophora</taxon>
        <taxon>Lyssacinosida</taxon>
        <taxon>Leucopsacidae</taxon>
        <taxon>Oopsacas</taxon>
    </lineage>
</organism>
<evidence type="ECO:0000313" key="8">
    <source>
        <dbReference type="EMBL" id="KAI6657567.1"/>
    </source>
</evidence>
<dbReference type="GO" id="GO:0012505">
    <property type="term" value="C:endomembrane system"/>
    <property type="evidence" value="ECO:0007669"/>
    <property type="project" value="UniProtKB-SubCell"/>
</dbReference>
<feature type="region of interest" description="Disordered" evidence="6">
    <location>
        <begin position="326"/>
        <end position="363"/>
    </location>
</feature>
<dbReference type="SMART" id="SM01127">
    <property type="entry name" value="DDHD"/>
    <property type="match status" value="1"/>
</dbReference>
<proteinExistence type="inferred from homology"/>
<dbReference type="Pfam" id="PF24695">
    <property type="entry name" value="PITM1-3"/>
    <property type="match status" value="1"/>
</dbReference>
<dbReference type="EMBL" id="JAKMXF010000111">
    <property type="protein sequence ID" value="KAI6657567.1"/>
    <property type="molecule type" value="Genomic_DNA"/>
</dbReference>
<dbReference type="GO" id="GO:0046872">
    <property type="term" value="F:metal ion binding"/>
    <property type="evidence" value="ECO:0007669"/>
    <property type="project" value="InterPro"/>
</dbReference>
<comment type="caution">
    <text evidence="8">The sequence shown here is derived from an EMBL/GenBank/DDBJ whole genome shotgun (WGS) entry which is preliminary data.</text>
</comment>
<dbReference type="SUPFAM" id="SSF56784">
    <property type="entry name" value="HAD-like"/>
    <property type="match status" value="1"/>
</dbReference>
<accession>A0AAV7K911</accession>
<dbReference type="PROSITE" id="PS51043">
    <property type="entry name" value="DDHD"/>
    <property type="match status" value="1"/>
</dbReference>
<dbReference type="GO" id="GO:0031210">
    <property type="term" value="F:phosphatidylcholine binding"/>
    <property type="evidence" value="ECO:0007669"/>
    <property type="project" value="TreeGrafter"/>
</dbReference>
<dbReference type="Pfam" id="PF02121">
    <property type="entry name" value="IP_trans"/>
    <property type="match status" value="1"/>
</dbReference>
<dbReference type="Pfam" id="PF02862">
    <property type="entry name" value="DDHD"/>
    <property type="match status" value="1"/>
</dbReference>
<dbReference type="SUPFAM" id="SSF55961">
    <property type="entry name" value="Bet v1-like"/>
    <property type="match status" value="1"/>
</dbReference>
<dbReference type="Gene3D" id="3.40.50.1000">
    <property type="entry name" value="HAD superfamily/HAD-like"/>
    <property type="match status" value="1"/>
</dbReference>
<feature type="domain" description="DDHD" evidence="7">
    <location>
        <begin position="564"/>
        <end position="751"/>
    </location>
</feature>
<keyword evidence="3" id="KW-0488">Methylation</keyword>
<dbReference type="AlphaFoldDB" id="A0AAV7K911"/>
<evidence type="ECO:0000256" key="3">
    <source>
        <dbReference type="ARBA" id="ARBA00022481"/>
    </source>
</evidence>
<keyword evidence="9" id="KW-1185">Reference proteome</keyword>
<keyword evidence="5" id="KW-0106">Calcium</keyword>
<dbReference type="InterPro" id="IPR055261">
    <property type="entry name" value="PI_transfer_N"/>
</dbReference>
<dbReference type="Proteomes" id="UP001165289">
    <property type="component" value="Unassembled WGS sequence"/>
</dbReference>
<dbReference type="GO" id="GO:0008526">
    <property type="term" value="F:phosphatidylinositol transfer activity"/>
    <property type="evidence" value="ECO:0007669"/>
    <property type="project" value="TreeGrafter"/>
</dbReference>
<dbReference type="SMART" id="SM00775">
    <property type="entry name" value="LNS2"/>
    <property type="match status" value="1"/>
</dbReference>
<dbReference type="InterPro" id="IPR036412">
    <property type="entry name" value="HAD-like_sf"/>
</dbReference>
<evidence type="ECO:0000256" key="6">
    <source>
        <dbReference type="SAM" id="MobiDB-lite"/>
    </source>
</evidence>
<dbReference type="InterPro" id="IPR004177">
    <property type="entry name" value="DDHD_dom"/>
</dbReference>
<dbReference type="PRINTS" id="PR00391">
    <property type="entry name" value="PITRANSFER"/>
</dbReference>
<dbReference type="GO" id="GO:0008525">
    <property type="term" value="F:phosphatidylcholine transporter activity"/>
    <property type="evidence" value="ECO:0007669"/>
    <property type="project" value="TreeGrafter"/>
</dbReference>
<comment type="similarity">
    <text evidence="2">Belongs to the PtdIns transfer protein family. PI transfer class IIA subfamily.</text>
</comment>
<dbReference type="InterPro" id="IPR023214">
    <property type="entry name" value="HAD_sf"/>
</dbReference>
<evidence type="ECO:0000256" key="5">
    <source>
        <dbReference type="ARBA" id="ARBA00022837"/>
    </source>
</evidence>
<dbReference type="GO" id="GO:0071944">
    <property type="term" value="C:cell periphery"/>
    <property type="evidence" value="ECO:0007669"/>
    <property type="project" value="UniProtKB-ARBA"/>
</dbReference>
<evidence type="ECO:0000256" key="1">
    <source>
        <dbReference type="ARBA" id="ARBA00004184"/>
    </source>
</evidence>
<reference evidence="8 9" key="1">
    <citation type="journal article" date="2023" name="BMC Biol.">
        <title>The compact genome of the sponge Oopsacas minuta (Hexactinellida) is lacking key metazoan core genes.</title>
        <authorList>
            <person name="Santini S."/>
            <person name="Schenkelaars Q."/>
            <person name="Jourda C."/>
            <person name="Duchesne M."/>
            <person name="Belahbib H."/>
            <person name="Rocher C."/>
            <person name="Selva M."/>
            <person name="Riesgo A."/>
            <person name="Vervoort M."/>
            <person name="Leys S.P."/>
            <person name="Kodjabachian L."/>
            <person name="Le Bivic A."/>
            <person name="Borchiellini C."/>
            <person name="Claverie J.M."/>
            <person name="Renard E."/>
        </authorList>
    </citation>
    <scope>NUCLEOTIDE SEQUENCE [LARGE SCALE GENOMIC DNA]</scope>
    <source>
        <strain evidence="8">SPO-2</strain>
    </source>
</reference>
<evidence type="ECO:0000256" key="4">
    <source>
        <dbReference type="ARBA" id="ARBA00022553"/>
    </source>
</evidence>
<evidence type="ECO:0000313" key="9">
    <source>
        <dbReference type="Proteomes" id="UP001165289"/>
    </source>
</evidence>
<sequence length="1078" mass="122435">MIIKEYRILMPLRVEEFRIGLLYMLLKKSRNESQGDGNGIEILKNEPYSGEEGTGQYTQKILHVGSHMPKWFRDLAPEDAFKLQEESWNLYPYVNTISTSPFSDKYRIELKSRFIQDRGNTENVFNLSPTELKSRQVVYIDITNTAGEDIKPDEDPSVFRSQKTGRGPLTQNWMNKLDVPVMCCYKLAKVEFRYWGLQSRVERLIHEMAIQKTFALVHRQIWCWQDEWIDLNLSDIRRLEEETANFLKKLMSGELDTIPVINIQSTNGVIGESGDASPAILASSETRSKGHPSIRSIPQSYFLESLHESDDEFYDAVDLREPFDDVEPESSRLHPHGAGEYTFQSSFDNSDEDASQPQEEWDRRSSVYWEPNVDYSELVFHSEEPSAPQRGYTCLLLVVHGGSYLDTGADINVKQYDFQIFSSKLDELRQKHFYQTQNKMVTKLIPCPFICTRALACLGVLKSCPELSQNSLGSGLSFRSALNTTTVEDKLTNFALGAIPLLVRNDKRYVEHLANVINTLNSTYEEFISTTEDFSGQISIVSDCMGSLMTYDILTRFSNDSPLLKFNPHQLFMLGSPVGMILTQDKLMGTGEVQIAGPNCEHVYNIYYERDPLSFRIEPLLDLRTRFLAPVRIHRYSKLPLGDGSSLILQDYLREETGERLDERALSIMDTINTGVEGGNPLDRVNRVLSVSSCAQVMARWWGTGRIDFSVQSPNAVGIELFQNFTAARILYSRYWEANEILSFILRSCLSYTENVHPPLASTHNPNSMFVSTSGDKPEFTRFRSNSSDSTGSKVVQRKRNHLKSFTMAKNFRGIDLIIREGQTQVIQGKFLFGKLDIASLSREQVELFYQDPIEGWSLLDIVNTDTHGVLLYTVPQEKQFPVGVHVIHMLVCGTVSTEVQLAVLPATQTVDAVMFSVDGSFYRDFSVKGNKSKVRPGSVEIVEFWKNHGYLIFYVTARPDMQKNDIMHWFDKKNFPSALTYFNEGVTTDPQAHKSTYIRHLIQDLGVRICAAYGSNKEVQTYGEAGIPQNCIYSLSKKAKLTGSSQCIGECFTNHIQELNITPPPLAKTSVLLATHK</sequence>
<name>A0AAV7K911_9METZ</name>
<evidence type="ECO:0000259" key="7">
    <source>
        <dbReference type="PROSITE" id="PS51043"/>
    </source>
</evidence>
<keyword evidence="4" id="KW-0597">Phosphoprotein</keyword>
<dbReference type="InterPro" id="IPR031315">
    <property type="entry name" value="LNS2/PITP"/>
</dbReference>
<comment type="subcellular location">
    <subcellularLocation>
        <location evidence="1">Endomembrane system</location>
        <topology evidence="1">Peripheral membrane protein</topology>
    </subcellularLocation>
</comment>
<gene>
    <name evidence="8" type="ORF">LOD99_310</name>
</gene>
<dbReference type="InterPro" id="IPR023393">
    <property type="entry name" value="START-like_dom_sf"/>
</dbReference>
<dbReference type="Gene3D" id="3.30.530.20">
    <property type="match status" value="1"/>
</dbReference>
<evidence type="ECO:0000256" key="2">
    <source>
        <dbReference type="ARBA" id="ARBA00010316"/>
    </source>
</evidence>
<dbReference type="InterPro" id="IPR001666">
    <property type="entry name" value="PI_transfer"/>
</dbReference>